<keyword evidence="4 8" id="KW-0546">Nucleotide metabolism</keyword>
<dbReference type="GO" id="GO:0005737">
    <property type="term" value="C:cytoplasm"/>
    <property type="evidence" value="ECO:0007669"/>
    <property type="project" value="UniProtKB-SubCell"/>
</dbReference>
<dbReference type="RefSeq" id="WP_110443184.1">
    <property type="nucleotide sequence ID" value="NZ_QGLM01000007.1"/>
</dbReference>
<sequence>MTNIILASTSESRKKVLRKFALPFDCIAPTCDETPLPHEKAIDLVLRLSQTKAQSVAKDHPNSIVIGSDQVGVMEGEIIGKPYTREKAIQQLLDSSGKTIKFFTGLSVIHGRTQQNITTYEQFDVTFRSLTLAEITAYVKKEQPLQCAGSFKCDELGITLFSKLEGKDINSLVGLPLIRLNQIMIDMGFNPLLMSC</sequence>
<evidence type="ECO:0000256" key="7">
    <source>
        <dbReference type="ARBA" id="ARBA00060749"/>
    </source>
</evidence>
<evidence type="ECO:0000256" key="6">
    <source>
        <dbReference type="ARBA" id="ARBA00053369"/>
    </source>
</evidence>
<evidence type="ECO:0000256" key="1">
    <source>
        <dbReference type="ARBA" id="ARBA00004496"/>
    </source>
</evidence>
<evidence type="ECO:0000256" key="8">
    <source>
        <dbReference type="HAMAP-Rule" id="MF_00528"/>
    </source>
</evidence>
<dbReference type="GO" id="GO:0009117">
    <property type="term" value="P:nucleotide metabolic process"/>
    <property type="evidence" value="ECO:0007669"/>
    <property type="project" value="UniProtKB-KW"/>
</dbReference>
<feature type="active site" description="Proton acceptor" evidence="8">
    <location>
        <position position="69"/>
    </location>
</feature>
<dbReference type="Gene3D" id="3.90.950.10">
    <property type="match status" value="1"/>
</dbReference>
<comment type="catalytic activity">
    <reaction evidence="8">
        <text>a 2'-deoxyribonucleoside 5'-triphosphate + H2O = a 2'-deoxyribonucleoside 5'-phosphate + diphosphate + H(+)</text>
        <dbReference type="Rhea" id="RHEA:44644"/>
        <dbReference type="ChEBI" id="CHEBI:15377"/>
        <dbReference type="ChEBI" id="CHEBI:15378"/>
        <dbReference type="ChEBI" id="CHEBI:33019"/>
        <dbReference type="ChEBI" id="CHEBI:61560"/>
        <dbReference type="ChEBI" id="CHEBI:65317"/>
        <dbReference type="EC" id="3.6.1.9"/>
    </reaction>
</comment>
<protein>
    <recommendedName>
        <fullName evidence="8">Nucleoside triphosphate pyrophosphatase</fullName>
        <ecNumber evidence="8">3.6.1.9</ecNumber>
    </recommendedName>
    <alternativeName>
        <fullName evidence="8">Nucleotide pyrophosphatase</fullName>
        <shortName evidence="8">Nucleotide PPase</shortName>
    </alternativeName>
</protein>
<dbReference type="Pfam" id="PF02545">
    <property type="entry name" value="Maf"/>
    <property type="match status" value="1"/>
</dbReference>
<keyword evidence="2 8" id="KW-0963">Cytoplasm</keyword>
<dbReference type="HAMAP" id="MF_00528">
    <property type="entry name" value="Maf"/>
    <property type="match status" value="1"/>
</dbReference>
<dbReference type="EMBL" id="QGLM01000007">
    <property type="protein sequence ID" value="PXY95972.1"/>
    <property type="molecule type" value="Genomic_DNA"/>
</dbReference>
<dbReference type="PANTHER" id="PTHR43213:SF10">
    <property type="entry name" value="7-METHYL-GTP PYROPHOSPHATASE"/>
    <property type="match status" value="1"/>
</dbReference>
<accession>A0A318MSI3</accession>
<evidence type="ECO:0000256" key="3">
    <source>
        <dbReference type="ARBA" id="ARBA00022801"/>
    </source>
</evidence>
<dbReference type="CDD" id="cd00555">
    <property type="entry name" value="Maf"/>
    <property type="match status" value="1"/>
</dbReference>
<dbReference type="AlphaFoldDB" id="A0A318MSI3"/>
<dbReference type="GO" id="GO:0047429">
    <property type="term" value="F:nucleoside triphosphate diphosphatase activity"/>
    <property type="evidence" value="ECO:0007669"/>
    <property type="project" value="UniProtKB-EC"/>
</dbReference>
<dbReference type="InterPro" id="IPR003697">
    <property type="entry name" value="Maf-like"/>
</dbReference>
<comment type="similarity">
    <text evidence="7">Belongs to the Maf family. YceF subfamily.</text>
</comment>
<dbReference type="InterPro" id="IPR029001">
    <property type="entry name" value="ITPase-like_fam"/>
</dbReference>
<dbReference type="EC" id="3.6.1.9" evidence="8"/>
<comment type="caution">
    <text evidence="8">Lacks conserved residue(s) required for the propagation of feature annotation.</text>
</comment>
<dbReference type="PANTHER" id="PTHR43213">
    <property type="entry name" value="BIFUNCTIONAL DTTP/UTP PYROPHOSPHATASE/METHYLTRANSFERASE PROTEIN-RELATED"/>
    <property type="match status" value="1"/>
</dbReference>
<comment type="function">
    <text evidence="8">Nucleoside triphosphate pyrophosphatase. May have a dual role in cell division arrest and in preventing the incorporation of modified nucleotides into cellular nucleic acids.</text>
</comment>
<gene>
    <name evidence="9" type="ORF">DKK76_03525</name>
</gene>
<comment type="subcellular location">
    <subcellularLocation>
        <location evidence="1 8">Cytoplasm</location>
    </subcellularLocation>
</comment>
<evidence type="ECO:0000313" key="10">
    <source>
        <dbReference type="Proteomes" id="UP000247838"/>
    </source>
</evidence>
<dbReference type="NCBIfam" id="TIGR00172">
    <property type="entry name" value="maf"/>
    <property type="match status" value="1"/>
</dbReference>
<evidence type="ECO:0000313" key="9">
    <source>
        <dbReference type="EMBL" id="PXY95972.1"/>
    </source>
</evidence>
<dbReference type="PIRSF" id="PIRSF006305">
    <property type="entry name" value="Maf"/>
    <property type="match status" value="1"/>
</dbReference>
<comment type="function">
    <text evidence="6">Nucleoside triphosphate pyrophosphatase that hydrolyzes 7-methyl-GTP (m(7)GTP). May have a dual role in cell division arrest and in preventing the incorporation of modified nucleotides into cellular nucleic acids.</text>
</comment>
<evidence type="ECO:0000256" key="5">
    <source>
        <dbReference type="ARBA" id="ARBA00050213"/>
    </source>
</evidence>
<dbReference type="Proteomes" id="UP000247838">
    <property type="component" value="Unassembled WGS sequence"/>
</dbReference>
<comment type="caution">
    <text evidence="9">The sequence shown here is derived from an EMBL/GenBank/DDBJ whole genome shotgun (WGS) entry which is preliminary data.</text>
</comment>
<proteinExistence type="inferred from homology"/>
<comment type="catalytic activity">
    <reaction evidence="5">
        <text>N(7)-methyl-GTP + H2O = N(7)-methyl-GMP + diphosphate + H(+)</text>
        <dbReference type="Rhea" id="RHEA:58744"/>
        <dbReference type="ChEBI" id="CHEBI:15377"/>
        <dbReference type="ChEBI" id="CHEBI:15378"/>
        <dbReference type="ChEBI" id="CHEBI:33019"/>
        <dbReference type="ChEBI" id="CHEBI:58285"/>
        <dbReference type="ChEBI" id="CHEBI:87133"/>
    </reaction>
</comment>
<evidence type="ECO:0000256" key="4">
    <source>
        <dbReference type="ARBA" id="ARBA00023080"/>
    </source>
</evidence>
<comment type="catalytic activity">
    <reaction evidence="8">
        <text>a ribonucleoside 5'-triphosphate + H2O = a ribonucleoside 5'-phosphate + diphosphate + H(+)</text>
        <dbReference type="Rhea" id="RHEA:23996"/>
        <dbReference type="ChEBI" id="CHEBI:15377"/>
        <dbReference type="ChEBI" id="CHEBI:15378"/>
        <dbReference type="ChEBI" id="CHEBI:33019"/>
        <dbReference type="ChEBI" id="CHEBI:58043"/>
        <dbReference type="ChEBI" id="CHEBI:61557"/>
        <dbReference type="EC" id="3.6.1.9"/>
    </reaction>
</comment>
<name>A0A318MSI3_FRIPE</name>
<keyword evidence="3 8" id="KW-0378">Hydrolase</keyword>
<dbReference type="FunFam" id="3.90.950.10:FF:000005">
    <property type="entry name" value="7-methyl-GTP pyrophosphatase"/>
    <property type="match status" value="1"/>
</dbReference>
<dbReference type="SUPFAM" id="SSF52972">
    <property type="entry name" value="ITPase-like"/>
    <property type="match status" value="1"/>
</dbReference>
<reference evidence="9 10" key="1">
    <citation type="submission" date="2018-05" db="EMBL/GenBank/DDBJ databases">
        <title>Reference genomes for bee gut microbiota database.</title>
        <authorList>
            <person name="Ellegaard K.M."/>
        </authorList>
    </citation>
    <scope>NUCLEOTIDE SEQUENCE [LARGE SCALE GENOMIC DNA]</scope>
    <source>
        <strain evidence="9 10">ESL0167</strain>
    </source>
</reference>
<organism evidence="9 10">
    <name type="scientific">Frischella perrara</name>
    <dbReference type="NCBI Taxonomy" id="1267021"/>
    <lineage>
        <taxon>Bacteria</taxon>
        <taxon>Pseudomonadati</taxon>
        <taxon>Pseudomonadota</taxon>
        <taxon>Gammaproteobacteria</taxon>
        <taxon>Orbales</taxon>
        <taxon>Orbaceae</taxon>
        <taxon>Frischella</taxon>
    </lineage>
</organism>
<evidence type="ECO:0000256" key="2">
    <source>
        <dbReference type="ARBA" id="ARBA00022490"/>
    </source>
</evidence>
<comment type="cofactor">
    <cofactor evidence="8">
        <name>a divalent metal cation</name>
        <dbReference type="ChEBI" id="CHEBI:60240"/>
    </cofactor>
</comment>